<feature type="transmembrane region" description="Helical" evidence="1">
    <location>
        <begin position="308"/>
        <end position="329"/>
    </location>
</feature>
<keyword evidence="1" id="KW-0812">Transmembrane</keyword>
<reference evidence="2 3" key="1">
    <citation type="submission" date="2018-08" db="EMBL/GenBank/DDBJ databases">
        <title>Recombination of ecologically and evolutionarily significant loci maintains genetic cohesion in the Pseudomonas syringae species complex.</title>
        <authorList>
            <person name="Dillon M."/>
            <person name="Thakur S."/>
            <person name="Almeida R.N.D."/>
            <person name="Weir B.S."/>
            <person name="Guttman D.S."/>
        </authorList>
    </citation>
    <scope>NUCLEOTIDE SEQUENCE [LARGE SCALE GENOMIC DNA]</scope>
    <source>
        <strain evidence="2 3">ICMP 8902</strain>
    </source>
</reference>
<dbReference type="PANTHER" id="PTHR30503">
    <property type="entry name" value="INNER MEMBRANE PROTEIN YEDI"/>
    <property type="match status" value="1"/>
</dbReference>
<accession>A0A3M3YDJ7</accession>
<sequence length="334" mass="35257">MLKVRVVWCNTIDPGRVFQSTPLFFICSRIFILAAGSLLTLLDDIATLLDDVALATKKTAGVLGDDLALNAQQVTGVTADRELPVVWAVAKGSLLNKAILVPAALLISAFAPWAILPLLMVGGAFLCFEGFEKIAHKWLHPETGEEHDQRKQAATDASVDMVAFEKERIKGAIRTDFILSAEIIVLALGVVSARPFMDQVGVLVIVAVLITVGVYGLVAGIVKLDDLGLYLKRTASSAAQKIGGALLWLAPVLMKVLSIVGTAAMFMVGGGILVHGLPFAHHWVEDVTETASAAVGGLSMIVPTLIDAIAGIIAGAVLVLIVTLVGKVWKAARE</sequence>
<organism evidence="2 3">
    <name type="scientific">Pseudomonas syringae pv. philadelphi</name>
    <dbReference type="NCBI Taxonomy" id="251706"/>
    <lineage>
        <taxon>Bacteria</taxon>
        <taxon>Pseudomonadati</taxon>
        <taxon>Pseudomonadota</taxon>
        <taxon>Gammaproteobacteria</taxon>
        <taxon>Pseudomonadales</taxon>
        <taxon>Pseudomonadaceae</taxon>
        <taxon>Pseudomonas</taxon>
    </lineage>
</organism>
<dbReference type="GO" id="GO:0005886">
    <property type="term" value="C:plasma membrane"/>
    <property type="evidence" value="ECO:0007669"/>
    <property type="project" value="TreeGrafter"/>
</dbReference>
<dbReference type="EMBL" id="RBQB01000343">
    <property type="protein sequence ID" value="RMO80199.1"/>
    <property type="molecule type" value="Genomic_DNA"/>
</dbReference>
<feature type="transmembrane region" description="Helical" evidence="1">
    <location>
        <begin position="202"/>
        <end position="224"/>
    </location>
</feature>
<feature type="transmembrane region" description="Helical" evidence="1">
    <location>
        <begin position="21"/>
        <end position="42"/>
    </location>
</feature>
<gene>
    <name evidence="2" type="ORF">ALQ33_100050</name>
</gene>
<dbReference type="Proteomes" id="UP000279372">
    <property type="component" value="Unassembled WGS sequence"/>
</dbReference>
<proteinExistence type="predicted"/>
<feature type="transmembrane region" description="Helical" evidence="1">
    <location>
        <begin position="99"/>
        <end position="128"/>
    </location>
</feature>
<feature type="transmembrane region" description="Helical" evidence="1">
    <location>
        <begin position="245"/>
        <end position="274"/>
    </location>
</feature>
<evidence type="ECO:0000313" key="2">
    <source>
        <dbReference type="EMBL" id="RMO80199.1"/>
    </source>
</evidence>
<evidence type="ECO:0000256" key="1">
    <source>
        <dbReference type="SAM" id="Phobius"/>
    </source>
</evidence>
<dbReference type="InterPro" id="IPR008526">
    <property type="entry name" value="YedI"/>
</dbReference>
<name>A0A3M3YDJ7_9PSED</name>
<keyword evidence="1" id="KW-0472">Membrane</keyword>
<protein>
    <submittedName>
        <fullName evidence="2">Putative Membrane protein</fullName>
    </submittedName>
</protein>
<comment type="caution">
    <text evidence="2">The sequence shown here is derived from an EMBL/GenBank/DDBJ whole genome shotgun (WGS) entry which is preliminary data.</text>
</comment>
<dbReference type="AlphaFoldDB" id="A0A3M3YDJ7"/>
<keyword evidence="1" id="KW-1133">Transmembrane helix</keyword>
<dbReference type="PANTHER" id="PTHR30503:SF3">
    <property type="entry name" value="INNER MEMBRANE PROTEIN YEDI"/>
    <property type="match status" value="1"/>
</dbReference>
<dbReference type="Pfam" id="PF05661">
    <property type="entry name" value="DUF808"/>
    <property type="match status" value="1"/>
</dbReference>
<evidence type="ECO:0000313" key="3">
    <source>
        <dbReference type="Proteomes" id="UP000279372"/>
    </source>
</evidence>
<feature type="transmembrane region" description="Helical" evidence="1">
    <location>
        <begin position="177"/>
        <end position="196"/>
    </location>
</feature>
<dbReference type="PIRSF" id="PIRSF016660">
    <property type="entry name" value="YedI"/>
    <property type="match status" value="1"/>
</dbReference>